<keyword evidence="6" id="KW-0808">Transferase</keyword>
<feature type="region of interest" description="Disordered" evidence="4">
    <location>
        <begin position="479"/>
        <end position="519"/>
    </location>
</feature>
<evidence type="ECO:0000256" key="1">
    <source>
        <dbReference type="ARBA" id="ARBA00012513"/>
    </source>
</evidence>
<proteinExistence type="predicted"/>
<evidence type="ECO:0000313" key="7">
    <source>
        <dbReference type="Proteomes" id="UP000076881"/>
    </source>
</evidence>
<evidence type="ECO:0000313" key="6">
    <source>
        <dbReference type="EMBL" id="OAA80189.1"/>
    </source>
</evidence>
<comment type="catalytic activity">
    <reaction evidence="2">
        <text>L-threonyl-[protein] + ATP = O-phospho-L-threonyl-[protein] + ADP + H(+)</text>
        <dbReference type="Rhea" id="RHEA:46608"/>
        <dbReference type="Rhea" id="RHEA-COMP:11060"/>
        <dbReference type="Rhea" id="RHEA-COMP:11605"/>
        <dbReference type="ChEBI" id="CHEBI:15378"/>
        <dbReference type="ChEBI" id="CHEBI:30013"/>
        <dbReference type="ChEBI" id="CHEBI:30616"/>
        <dbReference type="ChEBI" id="CHEBI:61977"/>
        <dbReference type="ChEBI" id="CHEBI:456216"/>
        <dbReference type="EC" id="2.7.11.1"/>
    </reaction>
</comment>
<dbReference type="InterPro" id="IPR008266">
    <property type="entry name" value="Tyr_kinase_AS"/>
</dbReference>
<comment type="caution">
    <text evidence="6">The sequence shown here is derived from an EMBL/GenBank/DDBJ whole genome shotgun (WGS) entry which is preliminary data.</text>
</comment>
<dbReference type="PANTHER" id="PTHR38248">
    <property type="entry name" value="FUNK1 6"/>
    <property type="match status" value="1"/>
</dbReference>
<accession>A0A162N6T3</accession>
<reference evidence="6 7" key="1">
    <citation type="journal article" date="2016" name="Genome Biol. Evol.">
        <title>Divergent and convergent evolution of fungal pathogenicity.</title>
        <authorList>
            <person name="Shang Y."/>
            <person name="Xiao G."/>
            <person name="Zheng P."/>
            <person name="Cen K."/>
            <person name="Zhan S."/>
            <person name="Wang C."/>
        </authorList>
    </citation>
    <scope>NUCLEOTIDE SEQUENCE [LARGE SCALE GENOMIC DNA]</scope>
    <source>
        <strain evidence="6 7">RCEF 1005</strain>
    </source>
</reference>
<evidence type="ECO:0000256" key="3">
    <source>
        <dbReference type="ARBA" id="ARBA00048679"/>
    </source>
</evidence>
<evidence type="ECO:0000256" key="4">
    <source>
        <dbReference type="SAM" id="MobiDB-lite"/>
    </source>
</evidence>
<keyword evidence="6" id="KW-0418">Kinase</keyword>
<gene>
    <name evidence="6" type="ORF">LEL_03675</name>
</gene>
<evidence type="ECO:0000256" key="2">
    <source>
        <dbReference type="ARBA" id="ARBA00047899"/>
    </source>
</evidence>
<dbReference type="PANTHER" id="PTHR38248:SF2">
    <property type="entry name" value="FUNK1 11"/>
    <property type="match status" value="1"/>
</dbReference>
<comment type="catalytic activity">
    <reaction evidence="3">
        <text>L-seryl-[protein] + ATP = O-phospho-L-seryl-[protein] + ADP + H(+)</text>
        <dbReference type="Rhea" id="RHEA:17989"/>
        <dbReference type="Rhea" id="RHEA-COMP:9863"/>
        <dbReference type="Rhea" id="RHEA-COMP:11604"/>
        <dbReference type="ChEBI" id="CHEBI:15378"/>
        <dbReference type="ChEBI" id="CHEBI:29999"/>
        <dbReference type="ChEBI" id="CHEBI:30616"/>
        <dbReference type="ChEBI" id="CHEBI:83421"/>
        <dbReference type="ChEBI" id="CHEBI:456216"/>
        <dbReference type="EC" id="2.7.11.1"/>
    </reaction>
</comment>
<dbReference type="InterPro" id="IPR011009">
    <property type="entry name" value="Kinase-like_dom_sf"/>
</dbReference>
<dbReference type="EMBL" id="AZHF01000002">
    <property type="protein sequence ID" value="OAA80189.1"/>
    <property type="molecule type" value="Genomic_DNA"/>
</dbReference>
<feature type="domain" description="Fungal-type protein kinase" evidence="5">
    <location>
        <begin position="269"/>
        <end position="684"/>
    </location>
</feature>
<feature type="compositionally biased region" description="Low complexity" evidence="4">
    <location>
        <begin position="492"/>
        <end position="515"/>
    </location>
</feature>
<dbReference type="Gene3D" id="1.10.510.10">
    <property type="entry name" value="Transferase(Phosphotransferase) domain 1"/>
    <property type="match status" value="1"/>
</dbReference>
<dbReference type="SUPFAM" id="SSF56112">
    <property type="entry name" value="Protein kinase-like (PK-like)"/>
    <property type="match status" value="1"/>
</dbReference>
<dbReference type="PROSITE" id="PS00109">
    <property type="entry name" value="PROTEIN_KINASE_TYR"/>
    <property type="match status" value="1"/>
</dbReference>
<dbReference type="Proteomes" id="UP000076881">
    <property type="component" value="Unassembled WGS sequence"/>
</dbReference>
<dbReference type="AlphaFoldDB" id="A0A162N6T3"/>
<dbReference type="InterPro" id="IPR040976">
    <property type="entry name" value="Pkinase_fungal"/>
</dbReference>
<sequence length="786" mass="89891">MPFSEAEENAIKLNPLQDMSKTAEDLCTKLDDGDEWTRPAQRFLMRHFLENNASKEIFTSRRDADVGSKLFQIARFLTEDHFSSISALATTCDKFSKQKAKGLRIAMKKRVVKDITESDIWLAIVELIDRDEELQAPKRFGCSTPVRAGTARFADNEVREVVEGSIIDELRLSVFRNVPRFVDHHFDISKWNQEQKDMLDRVLKHHKDSHWTHFPKAKKTDEDAVYKFLKDIEEACFSNAPNKLNQSKTSRSLSDRKGQLDLFFHPARTGDEKHEFGKVVAVGEHKTTEIPDHFRSVFSQMSRYVRNIYAAQPTRACVHAFTIQGFTLELWVFDRSGAYSSGRLNIHEHPQALARALVGYATMNMGNLEIFKEDANIGKYITLNDVDDSSSRQIQIKEQIFCKSAITGRGTMCFSTPEGVLKLSWRTQGRRSEADFLLEAKSKGVQGVATIIAFQELASVEDHRGNLLFTKEFAREFRNKPTRQDNPWQGTSSASEGSGSKRSWSGSSAPSSSASSKRRASGGLQIIDLSTSGARETLSSILYARSDRFRTSYDERTTYEPRILTAILVQPAGRPIRYYKTPFELLRAMRDATLAHLNLFREGILHRDISINNIIITEPNEENHRFEGMLIDLDMAKARGEEDMTSQGHRTGTMEFMAYEVLLGRTHTYIHDLESFLYVLIWLCSQDGWHKPQARSIDEPRANFVNEWRVGSLEEIATEKRAALVDIEKFDELLNRFPVFLGPVKKVCRQIRYALQSAKRDPVMETVYWRSIEAYNYGIRCYSEGK</sequence>
<dbReference type="STRING" id="1081108.A0A162N6T3"/>
<dbReference type="OrthoDB" id="5584477at2759"/>
<dbReference type="Pfam" id="PF17667">
    <property type="entry name" value="Pkinase_fungal"/>
    <property type="match status" value="1"/>
</dbReference>
<evidence type="ECO:0000259" key="5">
    <source>
        <dbReference type="Pfam" id="PF17667"/>
    </source>
</evidence>
<protein>
    <recommendedName>
        <fullName evidence="1">non-specific serine/threonine protein kinase</fullName>
        <ecNumber evidence="1">2.7.11.1</ecNumber>
    </recommendedName>
</protein>
<keyword evidence="7" id="KW-1185">Reference proteome</keyword>
<dbReference type="EC" id="2.7.11.1" evidence="1"/>
<organism evidence="6 7">
    <name type="scientific">Akanthomyces lecanii RCEF 1005</name>
    <dbReference type="NCBI Taxonomy" id="1081108"/>
    <lineage>
        <taxon>Eukaryota</taxon>
        <taxon>Fungi</taxon>
        <taxon>Dikarya</taxon>
        <taxon>Ascomycota</taxon>
        <taxon>Pezizomycotina</taxon>
        <taxon>Sordariomycetes</taxon>
        <taxon>Hypocreomycetidae</taxon>
        <taxon>Hypocreales</taxon>
        <taxon>Cordycipitaceae</taxon>
        <taxon>Akanthomyces</taxon>
        <taxon>Cordyceps confragosa</taxon>
    </lineage>
</organism>
<dbReference type="GO" id="GO:0004674">
    <property type="term" value="F:protein serine/threonine kinase activity"/>
    <property type="evidence" value="ECO:0007669"/>
    <property type="project" value="UniProtKB-EC"/>
</dbReference>
<name>A0A162N6T3_CORDF</name>